<dbReference type="GO" id="GO:0005813">
    <property type="term" value="C:centrosome"/>
    <property type="evidence" value="ECO:0007669"/>
    <property type="project" value="TreeGrafter"/>
</dbReference>
<dbReference type="Pfam" id="PF03568">
    <property type="entry name" value="Separin_C"/>
    <property type="match status" value="1"/>
</dbReference>
<dbReference type="GO" id="GO:0004197">
    <property type="term" value="F:cysteine-type endopeptidase activity"/>
    <property type="evidence" value="ECO:0007669"/>
    <property type="project" value="InterPro"/>
</dbReference>
<accession>A0A5S6QMR1</accession>
<dbReference type="Proteomes" id="UP000046395">
    <property type="component" value="Unassembled WGS sequence"/>
</dbReference>
<dbReference type="GO" id="GO:0072686">
    <property type="term" value="C:mitotic spindle"/>
    <property type="evidence" value="ECO:0007669"/>
    <property type="project" value="TreeGrafter"/>
</dbReference>
<comment type="catalytic activity">
    <reaction evidence="1">
        <text>All bonds known to be hydrolyzed by this endopeptidase have arginine in P1 and an acidic residue in P4. P6 is often occupied by an acidic residue or by a hydroxy-amino-acid residue, the phosphorylation of which enhances cleavage.</text>
        <dbReference type="EC" id="3.4.22.49"/>
    </reaction>
</comment>
<keyword evidence="7" id="KW-1185">Reference proteome</keyword>
<dbReference type="GO" id="GO:0005737">
    <property type="term" value="C:cytoplasm"/>
    <property type="evidence" value="ECO:0007669"/>
    <property type="project" value="TreeGrafter"/>
</dbReference>
<dbReference type="PROSITE" id="PS51700">
    <property type="entry name" value="SEPARIN"/>
    <property type="match status" value="1"/>
</dbReference>
<dbReference type="WBParaSite" id="TMUE_2000008454.1">
    <property type="protein sequence ID" value="TMUE_2000008454.1"/>
    <property type="gene ID" value="WBGene00285935"/>
</dbReference>
<feature type="domain" description="Peptidase C50" evidence="6">
    <location>
        <begin position="1185"/>
        <end position="1278"/>
    </location>
</feature>
<dbReference type="GO" id="GO:0005634">
    <property type="term" value="C:nucleus"/>
    <property type="evidence" value="ECO:0007669"/>
    <property type="project" value="InterPro"/>
</dbReference>
<dbReference type="GO" id="GO:0006508">
    <property type="term" value="P:proteolysis"/>
    <property type="evidence" value="ECO:0007669"/>
    <property type="project" value="InterPro"/>
</dbReference>
<keyword evidence="3" id="KW-0378">Hydrolase</keyword>
<proteinExistence type="predicted"/>
<evidence type="ECO:0000259" key="6">
    <source>
        <dbReference type="PROSITE" id="PS51700"/>
    </source>
</evidence>
<feature type="region of interest" description="Disordered" evidence="5">
    <location>
        <begin position="667"/>
        <end position="688"/>
    </location>
</feature>
<dbReference type="EC" id="3.4.22.49" evidence="2"/>
<evidence type="ECO:0000256" key="2">
    <source>
        <dbReference type="ARBA" id="ARBA00012489"/>
    </source>
</evidence>
<evidence type="ECO:0000256" key="4">
    <source>
        <dbReference type="ARBA" id="ARBA00022829"/>
    </source>
</evidence>
<keyword evidence="4" id="KW-0159">Chromosome partition</keyword>
<evidence type="ECO:0000256" key="5">
    <source>
        <dbReference type="SAM" id="MobiDB-lite"/>
    </source>
</evidence>
<evidence type="ECO:0000256" key="3">
    <source>
        <dbReference type="ARBA" id="ARBA00022801"/>
    </source>
</evidence>
<dbReference type="InterPro" id="IPR005314">
    <property type="entry name" value="Peptidase_C50"/>
</dbReference>
<sequence>MDNFEHGFHPMFTSRIILDCILRSSRLTMETFRARTRHFIELIGENRLDEAVEFLEDLVQVSFSSHGGLIISSSTRSRLNWILSSLKECVIKMKGNLRIDSIVKISDILEMLCSQWDLSGERDLRMNISKLYQQLCVYASVANDFRRSICFSARAVLASGGQCPYAWKLWVTRKYTASKVGIPKLKPNQSVFESSSNSALCAWNRAAELLLLEVPWLEKFRANSPAEGNTYVYKTLTDVLKSQPLPLERVEAMLYLSELAARSPSTCSNGTSEYLQEAYRLLDQIEECQSKLRSVCKASLLKLLQGLRSLITSDFATPKPLSTCLRTAHATRFCASNKFDVISGVDKFEPLMKLLKNTVELCKSSLIPYHTSAPVCEKERIVEIVHSVAAVSLLYGYISDAVNLLLWVFTTVKSVEIYQQMIAAFIVGDAGQFFSDFIDRFENKVHCEGKEEALHLQRLRLFATYNSQDGALLKDTLALVTSGTAEESPNLLGYRTKVLCYLSLHYATTRCCIKENMEMLRSASQGMASIYKSLRHMRSIMNYHLTDSMDTTHFSASCWMDGALYLWVNKEIARAYEQAGLIRLSLAYGDESLSLSLRFCSPNWTCMFLALLFELESKLYNPTNLRSYLGLAYSFYHFRPRPVATPLACRTARKLNFDNMSLSDTSEVTNHEEKGTANNDNSSSSDSVDLDDLDDFGEFRSFLENRHRGDCKCWACFNGSFQIAEAYFICQLIVLSSRNGVKKISLLEKTSEQVNALHLLNLGQIGRALRSFGSKDVWTDCALPQELDLQSAIRLSIVNISLETEGLRKVKQRLEKMRSCEDASLYYRLEMEMLNFTIMDATDSRELNFATPKARSNGRNGCLTQVARRKKLDIEKCITGQLAVHSSSFYCPWYSRAHEWLALNAHKADDWTTAYHICEATAVSSRHFALLEHLNAKLADGSEFPFTFKDAESIKDCMKNLDKNWTVITLFLTTDEHAPELMLMRMSSRCDPLIVNLGHASEMFDTLNELREWNEKNMRSARLTDRRKFWTARFSVDEEMKHFLDLLEKKLFNVMVPLLRHVSCEALERVTDELINQLGLPPNMAEALVNGWFLLDDKRFKAFAKQLVSLKSSQTIVKFFAAMAKPDESERIANEPIVFILSKDLSTLPIHAISALRQTPVTRVPSLHFLQFLVKRWRKSPTVVKENGFYVLNPTRDLSQTQERFETLFKTFHWQGCVGRDPTIDEIKSALKKDLFVYCGHGSGSRSLRIVEAHRDRCRAIVFLMGCSSARLLPPGKYYEPIGSVTYYQLAQCPNVVGLLWDVTDKDTDRMFDALLRMWLQKKAPSTAVECESVDENSLCEPNEYTTSLLLALNQSRDYCKLKFLTGASILSYGLPVVASPTKYE</sequence>
<dbReference type="STRING" id="70415.A0A5S6QMR1"/>
<evidence type="ECO:0000313" key="7">
    <source>
        <dbReference type="Proteomes" id="UP000046395"/>
    </source>
</evidence>
<dbReference type="GO" id="GO:0051307">
    <property type="term" value="P:meiotic chromosome separation"/>
    <property type="evidence" value="ECO:0007669"/>
    <property type="project" value="TreeGrafter"/>
</dbReference>
<feature type="compositionally biased region" description="Low complexity" evidence="5">
    <location>
        <begin position="678"/>
        <end position="687"/>
    </location>
</feature>
<evidence type="ECO:0000256" key="1">
    <source>
        <dbReference type="ARBA" id="ARBA00000451"/>
    </source>
</evidence>
<dbReference type="PANTHER" id="PTHR12792:SF0">
    <property type="entry name" value="SEPARIN"/>
    <property type="match status" value="1"/>
</dbReference>
<evidence type="ECO:0000313" key="8">
    <source>
        <dbReference type="WBParaSite" id="TMUE_2000008454.1"/>
    </source>
</evidence>
<organism evidence="7 8">
    <name type="scientific">Trichuris muris</name>
    <name type="common">Mouse whipworm</name>
    <dbReference type="NCBI Taxonomy" id="70415"/>
    <lineage>
        <taxon>Eukaryota</taxon>
        <taxon>Metazoa</taxon>
        <taxon>Ecdysozoa</taxon>
        <taxon>Nematoda</taxon>
        <taxon>Enoplea</taxon>
        <taxon>Dorylaimia</taxon>
        <taxon>Trichinellida</taxon>
        <taxon>Trichuridae</taxon>
        <taxon>Trichuris</taxon>
    </lineage>
</organism>
<reference evidence="8" key="1">
    <citation type="submission" date="2019-12" db="UniProtKB">
        <authorList>
            <consortium name="WormBaseParasite"/>
        </authorList>
    </citation>
    <scope>IDENTIFICATION</scope>
</reference>
<dbReference type="InterPro" id="IPR030397">
    <property type="entry name" value="SEPARIN_core_dom"/>
</dbReference>
<name>A0A5S6QMR1_TRIMR</name>
<protein>
    <recommendedName>
        <fullName evidence="2">separase</fullName>
        <ecNumber evidence="2">3.4.22.49</ecNumber>
    </recommendedName>
</protein>
<dbReference type="PANTHER" id="PTHR12792">
    <property type="entry name" value="EXTRA SPINDLE POLES 1-RELATED"/>
    <property type="match status" value="1"/>
</dbReference>